<feature type="transmembrane region" description="Helical" evidence="7">
    <location>
        <begin position="42"/>
        <end position="64"/>
    </location>
</feature>
<feature type="transmembrane region" description="Helical" evidence="7">
    <location>
        <begin position="222"/>
        <end position="246"/>
    </location>
</feature>
<dbReference type="PIRSF" id="PIRSF035875">
    <property type="entry name" value="RNase_BN"/>
    <property type="match status" value="1"/>
</dbReference>
<evidence type="ECO:0000256" key="7">
    <source>
        <dbReference type="SAM" id="Phobius"/>
    </source>
</evidence>
<evidence type="ECO:0000256" key="3">
    <source>
        <dbReference type="ARBA" id="ARBA00022692"/>
    </source>
</evidence>
<dbReference type="AlphaFoldDB" id="A0A4R6SC37"/>
<sequence length="321" mass="34408">MTQQTDTPDGPTELPKRTWWEVVKRTVKGFSRDGLTDWAAALTYYSVLSIFPALVVLTAVLGLLGRSTTQSLIDNLGATVPGATRDILTGAIQQVQGTAGFAGPLAIVGIVGALWSASGYIGAFMRAANSVYEMPEGRPIWKTIPLRLGLTLAVVVLLAACAFGVVISGDLADRVGHMIGIGSTGVQIWNIAKWPVIAILVGLAFALLYWAAPNVRQPGFRWLSPGGLVAVLLWVLASAGFAFYVVNFSSYNKTYGTLAGVIVFLVWLWVSNIAVLLGMELDAELARGRQLETGADAEDEPFLPPRDTRAMDEDQKEDLAD</sequence>
<keyword evidence="2" id="KW-1003">Cell membrane</keyword>
<keyword evidence="3 7" id="KW-0812">Transmembrane</keyword>
<comment type="caution">
    <text evidence="8">The sequence shown here is derived from an EMBL/GenBank/DDBJ whole genome shotgun (WGS) entry which is preliminary data.</text>
</comment>
<dbReference type="PANTHER" id="PTHR30213">
    <property type="entry name" value="INNER MEMBRANE PROTEIN YHJD"/>
    <property type="match status" value="1"/>
</dbReference>
<dbReference type="GO" id="GO:0005886">
    <property type="term" value="C:plasma membrane"/>
    <property type="evidence" value="ECO:0007669"/>
    <property type="project" value="UniProtKB-SubCell"/>
</dbReference>
<feature type="transmembrane region" description="Helical" evidence="7">
    <location>
        <begin position="188"/>
        <end position="210"/>
    </location>
</feature>
<feature type="compositionally biased region" description="Basic and acidic residues" evidence="6">
    <location>
        <begin position="306"/>
        <end position="321"/>
    </location>
</feature>
<feature type="region of interest" description="Disordered" evidence="6">
    <location>
        <begin position="292"/>
        <end position="321"/>
    </location>
</feature>
<dbReference type="NCBIfam" id="TIGR00765">
    <property type="entry name" value="yihY_not_rbn"/>
    <property type="match status" value="1"/>
</dbReference>
<dbReference type="PANTHER" id="PTHR30213:SF0">
    <property type="entry name" value="UPF0761 MEMBRANE PROTEIN YIHY"/>
    <property type="match status" value="1"/>
</dbReference>
<feature type="transmembrane region" description="Helical" evidence="7">
    <location>
        <begin position="146"/>
        <end position="168"/>
    </location>
</feature>
<evidence type="ECO:0000256" key="1">
    <source>
        <dbReference type="ARBA" id="ARBA00004651"/>
    </source>
</evidence>
<comment type="subcellular location">
    <subcellularLocation>
        <location evidence="1">Cell membrane</location>
        <topology evidence="1">Multi-pass membrane protein</topology>
    </subcellularLocation>
</comment>
<name>A0A4R6SC37_LABRH</name>
<evidence type="ECO:0000256" key="5">
    <source>
        <dbReference type="ARBA" id="ARBA00023136"/>
    </source>
</evidence>
<accession>A0A4R6SC37</accession>
<dbReference type="Pfam" id="PF03631">
    <property type="entry name" value="Virul_fac_BrkB"/>
    <property type="match status" value="1"/>
</dbReference>
<organism evidence="8 9">
    <name type="scientific">Labedaea rhizosphaerae</name>
    <dbReference type="NCBI Taxonomy" id="598644"/>
    <lineage>
        <taxon>Bacteria</taxon>
        <taxon>Bacillati</taxon>
        <taxon>Actinomycetota</taxon>
        <taxon>Actinomycetes</taxon>
        <taxon>Pseudonocardiales</taxon>
        <taxon>Pseudonocardiaceae</taxon>
        <taxon>Labedaea</taxon>
    </lineage>
</organism>
<evidence type="ECO:0000256" key="4">
    <source>
        <dbReference type="ARBA" id="ARBA00022989"/>
    </source>
</evidence>
<dbReference type="OrthoDB" id="9781030at2"/>
<dbReference type="EMBL" id="SNXZ01000003">
    <property type="protein sequence ID" value="TDP97520.1"/>
    <property type="molecule type" value="Genomic_DNA"/>
</dbReference>
<evidence type="ECO:0000256" key="6">
    <source>
        <dbReference type="SAM" id="MobiDB-lite"/>
    </source>
</evidence>
<feature type="transmembrane region" description="Helical" evidence="7">
    <location>
        <begin position="105"/>
        <end position="125"/>
    </location>
</feature>
<keyword evidence="4 7" id="KW-1133">Transmembrane helix</keyword>
<feature type="transmembrane region" description="Helical" evidence="7">
    <location>
        <begin position="258"/>
        <end position="279"/>
    </location>
</feature>
<dbReference type="InterPro" id="IPR017039">
    <property type="entry name" value="Virul_fac_BrkB"/>
</dbReference>
<protein>
    <submittedName>
        <fullName evidence="8">Membrane protein</fullName>
    </submittedName>
</protein>
<evidence type="ECO:0000313" key="9">
    <source>
        <dbReference type="Proteomes" id="UP000295444"/>
    </source>
</evidence>
<keyword evidence="9" id="KW-1185">Reference proteome</keyword>
<dbReference type="RefSeq" id="WP_133850710.1">
    <property type="nucleotide sequence ID" value="NZ_SNXZ01000003.1"/>
</dbReference>
<proteinExistence type="predicted"/>
<keyword evidence="5 7" id="KW-0472">Membrane</keyword>
<dbReference type="Proteomes" id="UP000295444">
    <property type="component" value="Unassembled WGS sequence"/>
</dbReference>
<evidence type="ECO:0000256" key="2">
    <source>
        <dbReference type="ARBA" id="ARBA00022475"/>
    </source>
</evidence>
<evidence type="ECO:0000313" key="8">
    <source>
        <dbReference type="EMBL" id="TDP97520.1"/>
    </source>
</evidence>
<gene>
    <name evidence="8" type="ORF">EV186_103484</name>
</gene>
<reference evidence="8 9" key="1">
    <citation type="submission" date="2019-03" db="EMBL/GenBank/DDBJ databases">
        <title>Genomic Encyclopedia of Type Strains, Phase IV (KMG-IV): sequencing the most valuable type-strain genomes for metagenomic binning, comparative biology and taxonomic classification.</title>
        <authorList>
            <person name="Goeker M."/>
        </authorList>
    </citation>
    <scope>NUCLEOTIDE SEQUENCE [LARGE SCALE GENOMIC DNA]</scope>
    <source>
        <strain evidence="8 9">DSM 45361</strain>
    </source>
</reference>